<dbReference type="Gramene" id="Pp3c2_23500V3.3">
    <property type="protein sequence ID" value="Pp3c2_23500V3.3"/>
    <property type="gene ID" value="Pp3c2_23500"/>
</dbReference>
<dbReference type="Proteomes" id="UP000006727">
    <property type="component" value="Chromosome 2"/>
</dbReference>
<protein>
    <submittedName>
        <fullName evidence="1">Uncharacterized protein</fullName>
    </submittedName>
</protein>
<dbReference type="AlphaFoldDB" id="A0A7I4D326"/>
<reference evidence="1" key="3">
    <citation type="submission" date="2020-12" db="UniProtKB">
        <authorList>
            <consortium name="EnsemblPlants"/>
        </authorList>
    </citation>
    <scope>IDENTIFICATION</scope>
</reference>
<reference evidence="1 2" key="2">
    <citation type="journal article" date="2018" name="Plant J.">
        <title>The Physcomitrella patens chromosome-scale assembly reveals moss genome structure and evolution.</title>
        <authorList>
            <person name="Lang D."/>
            <person name="Ullrich K.K."/>
            <person name="Murat F."/>
            <person name="Fuchs J."/>
            <person name="Jenkins J."/>
            <person name="Haas F.B."/>
            <person name="Piednoel M."/>
            <person name="Gundlach H."/>
            <person name="Van Bel M."/>
            <person name="Meyberg R."/>
            <person name="Vives C."/>
            <person name="Morata J."/>
            <person name="Symeonidi A."/>
            <person name="Hiss M."/>
            <person name="Muchero W."/>
            <person name="Kamisugi Y."/>
            <person name="Saleh O."/>
            <person name="Blanc G."/>
            <person name="Decker E.L."/>
            <person name="van Gessel N."/>
            <person name="Grimwood J."/>
            <person name="Hayes R.D."/>
            <person name="Graham S.W."/>
            <person name="Gunter L.E."/>
            <person name="McDaniel S.F."/>
            <person name="Hoernstein S.N.W."/>
            <person name="Larsson A."/>
            <person name="Li F.W."/>
            <person name="Perroud P.F."/>
            <person name="Phillips J."/>
            <person name="Ranjan P."/>
            <person name="Rokshar D.S."/>
            <person name="Rothfels C.J."/>
            <person name="Schneider L."/>
            <person name="Shu S."/>
            <person name="Stevenson D.W."/>
            <person name="Thummler F."/>
            <person name="Tillich M."/>
            <person name="Villarreal Aguilar J.C."/>
            <person name="Widiez T."/>
            <person name="Wong G.K."/>
            <person name="Wymore A."/>
            <person name="Zhang Y."/>
            <person name="Zimmer A.D."/>
            <person name="Quatrano R.S."/>
            <person name="Mayer K.F.X."/>
            <person name="Goodstein D."/>
            <person name="Casacuberta J.M."/>
            <person name="Vandepoele K."/>
            <person name="Reski R."/>
            <person name="Cuming A.C."/>
            <person name="Tuskan G.A."/>
            <person name="Maumus F."/>
            <person name="Salse J."/>
            <person name="Schmutz J."/>
            <person name="Rensing S.A."/>
        </authorList>
    </citation>
    <scope>NUCLEOTIDE SEQUENCE [LARGE SCALE GENOMIC DNA]</scope>
    <source>
        <strain evidence="1 2">cv. Gransden 2004</strain>
    </source>
</reference>
<dbReference type="EMBL" id="ABEU02000002">
    <property type="status" value="NOT_ANNOTATED_CDS"/>
    <property type="molecule type" value="Genomic_DNA"/>
</dbReference>
<dbReference type="EnsemblPlants" id="Pp3c2_23500V3.2">
    <property type="protein sequence ID" value="Pp3c2_23500V3.2"/>
    <property type="gene ID" value="Pp3c2_23500"/>
</dbReference>
<accession>A0A7I4D326</accession>
<evidence type="ECO:0000313" key="2">
    <source>
        <dbReference type="Proteomes" id="UP000006727"/>
    </source>
</evidence>
<keyword evidence="2" id="KW-1185">Reference proteome</keyword>
<dbReference type="EnsemblPlants" id="Pp3c2_23500V3.3">
    <property type="protein sequence ID" value="Pp3c2_23500V3.3"/>
    <property type="gene ID" value="Pp3c2_23500"/>
</dbReference>
<dbReference type="Gramene" id="Pp3c2_23500V3.2">
    <property type="protein sequence ID" value="Pp3c2_23500V3.2"/>
    <property type="gene ID" value="Pp3c2_23500"/>
</dbReference>
<sequence length="37" mass="4599">MDKESEYLQMGYIRVWQELLCLVRCCKPRQAYFGFFF</sequence>
<organism evidence="1 2">
    <name type="scientific">Physcomitrium patens</name>
    <name type="common">Spreading-leaved earth moss</name>
    <name type="synonym">Physcomitrella patens</name>
    <dbReference type="NCBI Taxonomy" id="3218"/>
    <lineage>
        <taxon>Eukaryota</taxon>
        <taxon>Viridiplantae</taxon>
        <taxon>Streptophyta</taxon>
        <taxon>Embryophyta</taxon>
        <taxon>Bryophyta</taxon>
        <taxon>Bryophytina</taxon>
        <taxon>Bryopsida</taxon>
        <taxon>Funariidae</taxon>
        <taxon>Funariales</taxon>
        <taxon>Funariaceae</taxon>
        <taxon>Physcomitrium</taxon>
    </lineage>
</organism>
<proteinExistence type="predicted"/>
<name>A0A7I4D326_PHYPA</name>
<evidence type="ECO:0000313" key="1">
    <source>
        <dbReference type="EnsemblPlants" id="Pp3c2_23500V3.3"/>
    </source>
</evidence>
<reference evidence="1 2" key="1">
    <citation type="journal article" date="2008" name="Science">
        <title>The Physcomitrella genome reveals evolutionary insights into the conquest of land by plants.</title>
        <authorList>
            <person name="Rensing S."/>
            <person name="Lang D."/>
            <person name="Zimmer A."/>
            <person name="Terry A."/>
            <person name="Salamov A."/>
            <person name="Shapiro H."/>
            <person name="Nishiyama T."/>
            <person name="Perroud P.-F."/>
            <person name="Lindquist E."/>
            <person name="Kamisugi Y."/>
            <person name="Tanahashi T."/>
            <person name="Sakakibara K."/>
            <person name="Fujita T."/>
            <person name="Oishi K."/>
            <person name="Shin-I T."/>
            <person name="Kuroki Y."/>
            <person name="Toyoda A."/>
            <person name="Suzuki Y."/>
            <person name="Hashimoto A."/>
            <person name="Yamaguchi K."/>
            <person name="Sugano A."/>
            <person name="Kohara Y."/>
            <person name="Fujiyama A."/>
            <person name="Anterola A."/>
            <person name="Aoki S."/>
            <person name="Ashton N."/>
            <person name="Barbazuk W.B."/>
            <person name="Barker E."/>
            <person name="Bennetzen J."/>
            <person name="Bezanilla M."/>
            <person name="Blankenship R."/>
            <person name="Cho S.H."/>
            <person name="Dutcher S."/>
            <person name="Estelle M."/>
            <person name="Fawcett J.A."/>
            <person name="Gundlach H."/>
            <person name="Hanada K."/>
            <person name="Heyl A."/>
            <person name="Hicks K.A."/>
            <person name="Hugh J."/>
            <person name="Lohr M."/>
            <person name="Mayer K."/>
            <person name="Melkozernov A."/>
            <person name="Murata T."/>
            <person name="Nelson D."/>
            <person name="Pils B."/>
            <person name="Prigge M."/>
            <person name="Reiss B."/>
            <person name="Renner T."/>
            <person name="Rombauts S."/>
            <person name="Rushton P."/>
            <person name="Sanderfoot A."/>
            <person name="Schween G."/>
            <person name="Shiu S.-H."/>
            <person name="Stueber K."/>
            <person name="Theodoulou F.L."/>
            <person name="Tu H."/>
            <person name="Van de Peer Y."/>
            <person name="Verrier P.J."/>
            <person name="Waters E."/>
            <person name="Wood A."/>
            <person name="Yang L."/>
            <person name="Cove D."/>
            <person name="Cuming A."/>
            <person name="Hasebe M."/>
            <person name="Lucas S."/>
            <person name="Mishler D.B."/>
            <person name="Reski R."/>
            <person name="Grigoriev I."/>
            <person name="Quatrano R.S."/>
            <person name="Boore J.L."/>
        </authorList>
    </citation>
    <scope>NUCLEOTIDE SEQUENCE [LARGE SCALE GENOMIC DNA]</scope>
    <source>
        <strain evidence="1 2">cv. Gransden 2004</strain>
    </source>
</reference>